<keyword evidence="2" id="KW-0548">Nucleotidyltransferase</keyword>
<proteinExistence type="predicted"/>
<feature type="non-terminal residue" evidence="2">
    <location>
        <position position="1"/>
    </location>
</feature>
<sequence length="90" mass="10286">VVKALHGEDEKIDKKVQHRRNPRGGVEQAQYERLKEIVEGVTLSNSNDRRSWSLVGSTDFSVSSVRKRIDNVILSKGISKTRWIKEVALR</sequence>
<comment type="caution">
    <text evidence="2">The sequence shown here is derived from an EMBL/GenBank/DDBJ whole genome shotgun (WGS) entry which is preliminary data.</text>
</comment>
<evidence type="ECO:0000256" key="1">
    <source>
        <dbReference type="SAM" id="MobiDB-lite"/>
    </source>
</evidence>
<dbReference type="AlphaFoldDB" id="A0A699SX77"/>
<feature type="compositionally biased region" description="Basic and acidic residues" evidence="1">
    <location>
        <begin position="1"/>
        <end position="15"/>
    </location>
</feature>
<name>A0A699SX77_TANCI</name>
<accession>A0A699SX77</accession>
<organism evidence="2">
    <name type="scientific">Tanacetum cinerariifolium</name>
    <name type="common">Dalmatian daisy</name>
    <name type="synonym">Chrysanthemum cinerariifolium</name>
    <dbReference type="NCBI Taxonomy" id="118510"/>
    <lineage>
        <taxon>Eukaryota</taxon>
        <taxon>Viridiplantae</taxon>
        <taxon>Streptophyta</taxon>
        <taxon>Embryophyta</taxon>
        <taxon>Tracheophyta</taxon>
        <taxon>Spermatophyta</taxon>
        <taxon>Magnoliopsida</taxon>
        <taxon>eudicotyledons</taxon>
        <taxon>Gunneridae</taxon>
        <taxon>Pentapetalae</taxon>
        <taxon>asterids</taxon>
        <taxon>campanulids</taxon>
        <taxon>Asterales</taxon>
        <taxon>Asteraceae</taxon>
        <taxon>Asteroideae</taxon>
        <taxon>Anthemideae</taxon>
        <taxon>Anthemidinae</taxon>
        <taxon>Tanacetum</taxon>
    </lineage>
</organism>
<protein>
    <submittedName>
        <fullName evidence="2">RNA-directed DNA polymerase, eukaryota, reverse transcriptase zinc-binding domain protein</fullName>
    </submittedName>
</protein>
<dbReference type="EMBL" id="BKCJ011200026">
    <property type="protein sequence ID" value="GFD02725.1"/>
    <property type="molecule type" value="Genomic_DNA"/>
</dbReference>
<keyword evidence="2" id="KW-0808">Transferase</keyword>
<evidence type="ECO:0000313" key="2">
    <source>
        <dbReference type="EMBL" id="GFD02725.1"/>
    </source>
</evidence>
<reference evidence="2" key="1">
    <citation type="journal article" date="2019" name="Sci. Rep.">
        <title>Draft genome of Tanacetum cinerariifolium, the natural source of mosquito coil.</title>
        <authorList>
            <person name="Yamashiro T."/>
            <person name="Shiraishi A."/>
            <person name="Satake H."/>
            <person name="Nakayama K."/>
        </authorList>
    </citation>
    <scope>NUCLEOTIDE SEQUENCE</scope>
</reference>
<dbReference type="GO" id="GO:0003964">
    <property type="term" value="F:RNA-directed DNA polymerase activity"/>
    <property type="evidence" value="ECO:0007669"/>
    <property type="project" value="UniProtKB-KW"/>
</dbReference>
<gene>
    <name evidence="2" type="ORF">Tci_874694</name>
</gene>
<keyword evidence="2" id="KW-0695">RNA-directed DNA polymerase</keyword>
<feature type="region of interest" description="Disordered" evidence="1">
    <location>
        <begin position="1"/>
        <end position="27"/>
    </location>
</feature>